<dbReference type="OMA" id="INDPYQS"/>
<dbReference type="Gene3D" id="1.20.5.4130">
    <property type="match status" value="1"/>
</dbReference>
<dbReference type="InterPro" id="IPR027417">
    <property type="entry name" value="P-loop_NTPase"/>
</dbReference>
<dbReference type="Gene3D" id="1.10.10.10">
    <property type="entry name" value="Winged helix-like DNA-binding domain superfamily/Winged helix DNA-binding domain"/>
    <property type="match status" value="1"/>
</dbReference>
<dbReference type="InterPro" id="IPR041118">
    <property type="entry name" value="Rx_N"/>
</dbReference>
<dbReference type="SUPFAM" id="SSF52540">
    <property type="entry name" value="P-loop containing nucleoside triphosphate hydrolases"/>
    <property type="match status" value="1"/>
</dbReference>
<name>A0A7N0T1D4_KALFE</name>
<dbReference type="InterPro" id="IPR036388">
    <property type="entry name" value="WH-like_DNA-bd_sf"/>
</dbReference>
<evidence type="ECO:0000256" key="2">
    <source>
        <dbReference type="ARBA" id="ARBA00022741"/>
    </source>
</evidence>
<proteinExistence type="predicted"/>
<evidence type="ECO:0000259" key="6">
    <source>
        <dbReference type="Pfam" id="PF18052"/>
    </source>
</evidence>
<dbReference type="SUPFAM" id="SSF52058">
    <property type="entry name" value="L domain-like"/>
    <property type="match status" value="4"/>
</dbReference>
<evidence type="ECO:0000259" key="8">
    <source>
        <dbReference type="Pfam" id="PF23598"/>
    </source>
</evidence>
<feature type="domain" description="Disease resistance protein winged helix" evidence="7">
    <location>
        <begin position="434"/>
        <end position="503"/>
    </location>
</feature>
<protein>
    <recommendedName>
        <fullName evidence="11">Disease resistance RPP13-like protein 1</fullName>
    </recommendedName>
</protein>
<dbReference type="GO" id="GO:0005524">
    <property type="term" value="F:ATP binding"/>
    <property type="evidence" value="ECO:0007669"/>
    <property type="project" value="UniProtKB-KW"/>
</dbReference>
<evidence type="ECO:0000259" key="7">
    <source>
        <dbReference type="Pfam" id="PF23559"/>
    </source>
</evidence>
<dbReference type="PANTHER" id="PTHR36766:SF51">
    <property type="entry name" value="DISEASE RESISTANCE RPP13-LIKE PROTEIN 1"/>
    <property type="match status" value="1"/>
</dbReference>
<feature type="domain" description="NB-ARC" evidence="5">
    <location>
        <begin position="205"/>
        <end position="351"/>
    </location>
</feature>
<evidence type="ECO:0000256" key="3">
    <source>
        <dbReference type="ARBA" id="ARBA00022821"/>
    </source>
</evidence>
<dbReference type="PANTHER" id="PTHR36766">
    <property type="entry name" value="PLANT BROAD-SPECTRUM MILDEW RESISTANCE PROTEIN RPW8"/>
    <property type="match status" value="1"/>
</dbReference>
<evidence type="ECO:0000313" key="9">
    <source>
        <dbReference type="EnsemblPlants" id="Kaladp0018s0127.1.v1.1"/>
    </source>
</evidence>
<dbReference type="GO" id="GO:0051707">
    <property type="term" value="P:response to other organism"/>
    <property type="evidence" value="ECO:0007669"/>
    <property type="project" value="UniProtKB-ARBA"/>
</dbReference>
<keyword evidence="1" id="KW-0677">Repeat</keyword>
<dbReference type="Pfam" id="PF23559">
    <property type="entry name" value="WHD_DRP"/>
    <property type="match status" value="1"/>
</dbReference>
<dbReference type="Gene3D" id="3.40.50.300">
    <property type="entry name" value="P-loop containing nucleotide triphosphate hydrolases"/>
    <property type="match status" value="1"/>
</dbReference>
<accession>A0A7N0T1D4</accession>
<feature type="domain" description="Disease resistance R13L4/SHOC-2-like LRR" evidence="8">
    <location>
        <begin position="577"/>
        <end position="849"/>
    </location>
</feature>
<dbReference type="Gene3D" id="3.80.10.10">
    <property type="entry name" value="Ribonuclease Inhibitor"/>
    <property type="match status" value="6"/>
</dbReference>
<evidence type="ECO:0000259" key="5">
    <source>
        <dbReference type="Pfam" id="PF00931"/>
    </source>
</evidence>
<dbReference type="InterPro" id="IPR032675">
    <property type="entry name" value="LRR_dom_sf"/>
</dbReference>
<reference evidence="9" key="1">
    <citation type="submission" date="2021-01" db="UniProtKB">
        <authorList>
            <consortium name="EnsemblPlants"/>
        </authorList>
    </citation>
    <scope>IDENTIFICATION</scope>
</reference>
<keyword evidence="4" id="KW-0067">ATP-binding</keyword>
<evidence type="ECO:0000256" key="1">
    <source>
        <dbReference type="ARBA" id="ARBA00022737"/>
    </source>
</evidence>
<dbReference type="GO" id="GO:0043531">
    <property type="term" value="F:ADP binding"/>
    <property type="evidence" value="ECO:0007669"/>
    <property type="project" value="InterPro"/>
</dbReference>
<organism evidence="9 10">
    <name type="scientific">Kalanchoe fedtschenkoi</name>
    <name type="common">Lavender scallops</name>
    <name type="synonym">South American air plant</name>
    <dbReference type="NCBI Taxonomy" id="63787"/>
    <lineage>
        <taxon>Eukaryota</taxon>
        <taxon>Viridiplantae</taxon>
        <taxon>Streptophyta</taxon>
        <taxon>Embryophyta</taxon>
        <taxon>Tracheophyta</taxon>
        <taxon>Spermatophyta</taxon>
        <taxon>Magnoliopsida</taxon>
        <taxon>eudicotyledons</taxon>
        <taxon>Gunneridae</taxon>
        <taxon>Pentapetalae</taxon>
        <taxon>Saxifragales</taxon>
        <taxon>Crassulaceae</taxon>
        <taxon>Kalanchoe</taxon>
    </lineage>
</organism>
<dbReference type="InterPro" id="IPR055414">
    <property type="entry name" value="LRR_R13L4/SHOC2-like"/>
</dbReference>
<evidence type="ECO:0008006" key="11">
    <source>
        <dbReference type="Google" id="ProtNLM"/>
    </source>
</evidence>
<dbReference type="InterPro" id="IPR002182">
    <property type="entry name" value="NB-ARC"/>
</dbReference>
<sequence>MKPEQDLGTAFAGVFLSKFAAKDTIDFLLKWSIDELLITKLQTSLMVILGVLGHAELKQIEDVLVKAWLEKVNDAAYDAEDFLDEIATDALESANKPRSEVYEAFKVSDSVKSGIDYKVKEVTDACNPFKETAEKRMRDLIERLEYLGKQIGDFGLKRTEKKSDFIDDERLTNGVARTVTSDIFGRDLDKREILRLLKWKAGDDERVGVISIVGMGGLGKTTLAEIVYNDDKELKDCRFELKAWTCVTDKFDMGRITKDLLNSSTGSVNFEKLLHKKKFLFVLDNVWNKDHNKLISLKNLLSVGKPGSRVIVTTRDQEVANIMSNFPTYNLKELSADDSWSLFEAIAFPHKNSAAFPELIEIGQKILSKCQGLPLAAKSLAGLLLGKGHEKMQWEFILNSELWDIPNLDILPALWISYDHLPMQAKKCFAYCSVFPKGFRFEKEELVFLWMAEDLLPEPASGNNRMEDVGSDCFALLRSRSFLQQWGRDETEFVMHDLIHDLAQFVSGDSSFHLEDHTDQNKISVKHRRMSHFRGANDVWAKFEPIMRLKHMRTFLTLGRSLRLDFDYLSSKVLLGVLLELNKLRVLSLKGYHINVLPDTIGNLRHLRYLNLSHSDIKCLPDAIKSLYNLQTLILMECHSLTKLHADLGSLIRLRHIDTVGTSLQEMPLRMGRLSCLQTLSNFVIGYKVGSGIRELKNLKRLHGKLHISGLQNASVEEAWEALLSDKQYLHKLILEWNSSFCCLVSLRIERCPYCESLPSLGQLRSLKKLVLKELDSVQNVDDRLLGDCGNGSPFRSLQKLKIQEMKNLEIWSIFKRNIAFTSLLELRIFDCPKLVKFSYCFPSLRKLRIERCEQLVGFWTPPAEGSVSDDYQFLQYIILVGCPALKEIVNTVRELKVLHLDGCEELVAFPRLSELRNLNIYDSPAKLIRSLTDLHALEYLEVNNIHQLTELPETFIQQCSKLQELKIFNCWNLVGLASEQEKQVSGFSLLRCIENSCSKLNIFDCWDLIGLENGQERLSGLSSLRSITISGCPYFKSLPDKLVKFAPSLEFLCLKDCDSLSKLPSELCEVIGLQELLLVKCKKLKSFPDTGLPSTLKRLIVLDCSTVTTFQAQMLTNCTSMELMEFERCNKLVSLGDNGQLPSTLKRLKIGFCKNLLQLPQGLSLSANMNLEVLEVSDCDSLTSFPAEDLPTTLKHLAIISCCRLQSLPTGLAKLNYLQHLEVMECPLIENLPNLGLANSNLKSFKMIRCERLKSLPVEFHHISSLVELEISGCPNLIHEAELPRNLTALSINECGKLSVLGLRLHTLRQLQILGISNIPGPITFSAENLLPYSITELLFAGLSDLESLPETLSRLPQLRRLLIRGCHQLRSMPEDGLPSTLGHLEICDCPRVTPSCEPQAGRYWQKISSVPYVQIQ</sequence>
<dbReference type="Pfam" id="PF23598">
    <property type="entry name" value="LRR_14"/>
    <property type="match status" value="1"/>
</dbReference>
<evidence type="ECO:0000313" key="10">
    <source>
        <dbReference type="Proteomes" id="UP000594263"/>
    </source>
</evidence>
<evidence type="ECO:0000256" key="4">
    <source>
        <dbReference type="ARBA" id="ARBA00022840"/>
    </source>
</evidence>
<dbReference type="EnsemblPlants" id="Kaladp0018s0127.1.v1.1">
    <property type="protein sequence ID" value="Kaladp0018s0127.1.v1.1"/>
    <property type="gene ID" value="Kaladp0018s0127.v1.1"/>
</dbReference>
<dbReference type="Pfam" id="PF18052">
    <property type="entry name" value="Rx_N"/>
    <property type="match status" value="1"/>
</dbReference>
<keyword evidence="2" id="KW-0547">Nucleotide-binding</keyword>
<dbReference type="Proteomes" id="UP000594263">
    <property type="component" value="Unplaced"/>
</dbReference>
<dbReference type="Gramene" id="Kaladp0018s0127.1.v1.1">
    <property type="protein sequence ID" value="Kaladp0018s0127.1.v1.1"/>
    <property type="gene ID" value="Kaladp0018s0127.v1.1"/>
</dbReference>
<keyword evidence="10" id="KW-1185">Reference proteome</keyword>
<feature type="domain" description="Disease resistance N-terminal" evidence="6">
    <location>
        <begin position="38"/>
        <end position="99"/>
    </location>
</feature>
<dbReference type="GO" id="GO:0006952">
    <property type="term" value="P:defense response"/>
    <property type="evidence" value="ECO:0007669"/>
    <property type="project" value="UniProtKB-KW"/>
</dbReference>
<keyword evidence="3" id="KW-0611">Plant defense</keyword>
<dbReference type="InterPro" id="IPR058922">
    <property type="entry name" value="WHD_DRP"/>
</dbReference>
<dbReference type="PRINTS" id="PR00364">
    <property type="entry name" value="DISEASERSIST"/>
</dbReference>
<dbReference type="Pfam" id="PF00931">
    <property type="entry name" value="NB-ARC"/>
    <property type="match status" value="1"/>
</dbReference>